<dbReference type="Gene3D" id="3.40.50.720">
    <property type="entry name" value="NAD(P)-binding Rossmann-like Domain"/>
    <property type="match status" value="1"/>
</dbReference>
<dbReference type="InterPro" id="IPR052733">
    <property type="entry name" value="Chloroplast_QOR"/>
</dbReference>
<dbReference type="PANTHER" id="PTHR44013:SF1">
    <property type="entry name" value="ZINC-TYPE ALCOHOL DEHYDROGENASE-LIKE PROTEIN C16A3.02C"/>
    <property type="match status" value="1"/>
</dbReference>
<protein>
    <submittedName>
        <fullName evidence="2">NADP-dependent oxidoreductase</fullName>
    </submittedName>
</protein>
<evidence type="ECO:0000313" key="3">
    <source>
        <dbReference type="Proteomes" id="UP001432166"/>
    </source>
</evidence>
<keyword evidence="3" id="KW-1185">Reference proteome</keyword>
<evidence type="ECO:0000313" key="2">
    <source>
        <dbReference type="EMBL" id="WTP54628.1"/>
    </source>
</evidence>
<dbReference type="SUPFAM" id="SSF50129">
    <property type="entry name" value="GroES-like"/>
    <property type="match status" value="1"/>
</dbReference>
<dbReference type="Gene3D" id="3.90.180.10">
    <property type="entry name" value="Medium-chain alcohol dehydrogenases, catalytic domain"/>
    <property type="match status" value="1"/>
</dbReference>
<gene>
    <name evidence="2" type="ORF">OG288_43840</name>
</gene>
<dbReference type="CDD" id="cd05289">
    <property type="entry name" value="MDR_like_2"/>
    <property type="match status" value="1"/>
</dbReference>
<dbReference type="SUPFAM" id="SSF51735">
    <property type="entry name" value="NAD(P)-binding Rossmann-fold domains"/>
    <property type="match status" value="1"/>
</dbReference>
<dbReference type="InterPro" id="IPR013154">
    <property type="entry name" value="ADH-like_N"/>
</dbReference>
<dbReference type="SMART" id="SM00829">
    <property type="entry name" value="PKS_ER"/>
    <property type="match status" value="1"/>
</dbReference>
<accession>A0ABZ1JY48</accession>
<proteinExistence type="predicted"/>
<evidence type="ECO:0000259" key="1">
    <source>
        <dbReference type="SMART" id="SM00829"/>
    </source>
</evidence>
<dbReference type="Proteomes" id="UP001432166">
    <property type="component" value="Chromosome"/>
</dbReference>
<dbReference type="InterPro" id="IPR020843">
    <property type="entry name" value="ER"/>
</dbReference>
<dbReference type="InterPro" id="IPR036291">
    <property type="entry name" value="NAD(P)-bd_dom_sf"/>
</dbReference>
<organism evidence="2 3">
    <name type="scientific">Streptomyces tauricus</name>
    <dbReference type="NCBI Taxonomy" id="68274"/>
    <lineage>
        <taxon>Bacteria</taxon>
        <taxon>Bacillati</taxon>
        <taxon>Actinomycetota</taxon>
        <taxon>Actinomycetes</taxon>
        <taxon>Kitasatosporales</taxon>
        <taxon>Streptomycetaceae</taxon>
        <taxon>Streptomyces</taxon>
        <taxon>Streptomyces aurantiacus group</taxon>
    </lineage>
</organism>
<dbReference type="Pfam" id="PF13602">
    <property type="entry name" value="ADH_zinc_N_2"/>
    <property type="match status" value="1"/>
</dbReference>
<sequence length="305" mass="31434">MKALQFTAYGDTPVVNEIPVPVPGPGEVLVRIAAAALNPLDVKIGGGYVQDFFPITFPSTVGTDLAGTVQQLGPGVTDWHTDDAVITRTDPTAGGAVAEYAVVPAAGLVRAPSRIPLGAAAGLVTSAATAWQVVNEVATLQAGQKVLVHAGAGGVGSWVIQLARRAGARVVTTASPAAAETVRKLGAEEIIDYTSVDFRDAISDVDVVVDSVGGEIEVRSLDVLKPGGLLVSLPVPPDFERAAARGLRAVFVFHDSNTERLAEVVALADEGLEVLVDRTVPLSNAAQAFGYLARGHAKGKVIVQP</sequence>
<dbReference type="InterPro" id="IPR011032">
    <property type="entry name" value="GroES-like_sf"/>
</dbReference>
<reference evidence="2" key="1">
    <citation type="submission" date="2022-10" db="EMBL/GenBank/DDBJ databases">
        <title>The complete genomes of actinobacterial strains from the NBC collection.</title>
        <authorList>
            <person name="Joergensen T.S."/>
            <person name="Alvarez Arevalo M."/>
            <person name="Sterndorff E.B."/>
            <person name="Faurdal D."/>
            <person name="Vuksanovic O."/>
            <person name="Mourched A.-S."/>
            <person name="Charusanti P."/>
            <person name="Shaw S."/>
            <person name="Blin K."/>
            <person name="Weber T."/>
        </authorList>
    </citation>
    <scope>NUCLEOTIDE SEQUENCE</scope>
    <source>
        <strain evidence="2">NBC_00189</strain>
    </source>
</reference>
<dbReference type="InterPro" id="IPR002364">
    <property type="entry name" value="Quin_OxRdtase/zeta-crystal_CS"/>
</dbReference>
<name>A0ABZ1JY48_9ACTN</name>
<dbReference type="EMBL" id="CP108133">
    <property type="protein sequence ID" value="WTP54628.1"/>
    <property type="molecule type" value="Genomic_DNA"/>
</dbReference>
<dbReference type="RefSeq" id="WP_265652453.1">
    <property type="nucleotide sequence ID" value="NZ_CP108133.1"/>
</dbReference>
<dbReference type="PANTHER" id="PTHR44013">
    <property type="entry name" value="ZINC-TYPE ALCOHOL DEHYDROGENASE-LIKE PROTEIN C16A3.02C"/>
    <property type="match status" value="1"/>
</dbReference>
<feature type="domain" description="Enoyl reductase (ER)" evidence="1">
    <location>
        <begin position="10"/>
        <end position="303"/>
    </location>
</feature>
<dbReference type="Pfam" id="PF08240">
    <property type="entry name" value="ADH_N"/>
    <property type="match status" value="1"/>
</dbReference>
<dbReference type="PROSITE" id="PS01162">
    <property type="entry name" value="QOR_ZETA_CRYSTAL"/>
    <property type="match status" value="1"/>
</dbReference>